<feature type="compositionally biased region" description="Low complexity" evidence="1">
    <location>
        <begin position="185"/>
        <end position="203"/>
    </location>
</feature>
<name>A0A398CHB6_9BURK</name>
<evidence type="ECO:0000256" key="1">
    <source>
        <dbReference type="SAM" id="MobiDB-lite"/>
    </source>
</evidence>
<feature type="compositionally biased region" description="Basic and acidic residues" evidence="1">
    <location>
        <begin position="12"/>
        <end position="23"/>
    </location>
</feature>
<protein>
    <submittedName>
        <fullName evidence="2">DUF3306 domain-containing protein</fullName>
    </submittedName>
</protein>
<accession>A0A398CHB6</accession>
<comment type="caution">
    <text evidence="2">The sequence shown here is derived from an EMBL/GenBank/DDBJ whole genome shotgun (WGS) entry which is preliminary data.</text>
</comment>
<keyword evidence="3" id="KW-1185">Reference proteome</keyword>
<evidence type="ECO:0000313" key="3">
    <source>
        <dbReference type="Proteomes" id="UP000266302"/>
    </source>
</evidence>
<dbReference type="InterPro" id="IPR021735">
    <property type="entry name" value="DUF3306"/>
</dbReference>
<dbReference type="Proteomes" id="UP000266302">
    <property type="component" value="Unassembled WGS sequence"/>
</dbReference>
<gene>
    <name evidence="2" type="ORF">D3F03_08175</name>
</gene>
<feature type="compositionally biased region" description="Low complexity" evidence="1">
    <location>
        <begin position="36"/>
        <end position="57"/>
    </location>
</feature>
<organism evidence="2 3">
    <name type="scientific">Simplicispira hankyongi</name>
    <dbReference type="NCBI Taxonomy" id="2315688"/>
    <lineage>
        <taxon>Bacteria</taxon>
        <taxon>Pseudomonadati</taxon>
        <taxon>Pseudomonadota</taxon>
        <taxon>Betaproteobacteria</taxon>
        <taxon>Burkholderiales</taxon>
        <taxon>Comamonadaceae</taxon>
        <taxon>Simplicispira</taxon>
    </lineage>
</organism>
<dbReference type="OrthoDB" id="8776025at2"/>
<reference evidence="2 3" key="1">
    <citation type="submission" date="2018-09" db="EMBL/GenBank/DDBJ databases">
        <title>Draft genome of Simplicispira sp. NY-02.</title>
        <authorList>
            <person name="Im W.T."/>
        </authorList>
    </citation>
    <scope>NUCLEOTIDE SEQUENCE [LARGE SCALE GENOMIC DNA]</scope>
    <source>
        <strain evidence="2 3">NY-02</strain>
    </source>
</reference>
<evidence type="ECO:0000313" key="2">
    <source>
        <dbReference type="EMBL" id="RID98223.1"/>
    </source>
</evidence>
<dbReference type="AlphaFoldDB" id="A0A398CHB6"/>
<dbReference type="EMBL" id="QXJC01000003">
    <property type="protein sequence ID" value="RID98223.1"/>
    <property type="molecule type" value="Genomic_DNA"/>
</dbReference>
<feature type="region of interest" description="Disordered" evidence="1">
    <location>
        <begin position="1"/>
        <end position="59"/>
    </location>
</feature>
<dbReference type="RefSeq" id="WP_119108888.1">
    <property type="nucleotide sequence ID" value="NZ_QXJC01000003.1"/>
</dbReference>
<feature type="region of interest" description="Disordered" evidence="1">
    <location>
        <begin position="142"/>
        <end position="221"/>
    </location>
</feature>
<sequence>MSDGFLGRWSRRKQEAREGRGEAPELSVEPAREKPLAAPTPVAAPLAPSGLAPGAPSELAPTLAEAQTLTPASDFSRFVSRAVAPEVRNAAMKRLFRDPHFNVMDGLDTYIGDYSGADPIPLATLRKLASAKFLGMVPAEDEAASQTAAQPGPTLPDPENQSTPLAPDVAQSQGDLAHHGQAAVPHLPSPATASPTPHAHAPLRLQPDHAPPDGQSGDGDR</sequence>
<proteinExistence type="predicted"/>
<feature type="compositionally biased region" description="Polar residues" evidence="1">
    <location>
        <begin position="159"/>
        <end position="174"/>
    </location>
</feature>
<dbReference type="Pfam" id="PF11748">
    <property type="entry name" value="DUF3306"/>
    <property type="match status" value="1"/>
</dbReference>